<evidence type="ECO:0000313" key="16">
    <source>
        <dbReference type="EMBL" id="RKP34928.1"/>
    </source>
</evidence>
<dbReference type="PANTHER" id="PTHR45750:SF3">
    <property type="entry name" value="HISTONE ACETYLTRANSFERASE"/>
    <property type="match status" value="1"/>
</dbReference>
<dbReference type="STRING" id="215637.A0A4P9ZP20"/>
<accession>A0A4P9ZP20</accession>
<dbReference type="PRINTS" id="PR00503">
    <property type="entry name" value="BROMODOMAIN"/>
</dbReference>
<dbReference type="Gene3D" id="1.20.920.10">
    <property type="entry name" value="Bromodomain-like"/>
    <property type="match status" value="1"/>
</dbReference>
<dbReference type="InterPro" id="IPR018359">
    <property type="entry name" value="Bromodomain_CS"/>
</dbReference>
<evidence type="ECO:0000256" key="9">
    <source>
        <dbReference type="ARBA" id="ARBA00023163"/>
    </source>
</evidence>
<proteinExistence type="inferred from homology"/>
<sequence length="394" mass="45445">MAVDTSKLPPVQIKEKPALVEERKGIIRFKVVANDGSRESNILMTGLKNIFQKQLPKMPKEYIARLVYDKNHNSMAIIKKDYHVVGGITFRLFGHRQFAEIVFCAISSSDQVQGYGSHLMNHLKDYMLECTDARYFLTYADNYAIGYFKKQGFTKEITLDKSVWMGYIKDYEGGTLMQCTMIPRIRYLQLVHTLEVQKRAIQQKIKQMSSSHIVYPGLTCFKNPPTLHSHPEKGQKQPPRSSTPSSSITMTVGGRVAMIDPYSIRGIKESGWTREMDAELRKPAANNRMAIQRRIVTELQSHNQSWSFMHPVNADEVPDYYTVIKEPMDLTTLESNVEAEMYPTMEEFSKDVRKVFRNCKSYNAENTIYYKCAVKLEKFFDDKLAEYTATLKEK</sequence>
<dbReference type="GO" id="GO:0000123">
    <property type="term" value="C:histone acetyltransferase complex"/>
    <property type="evidence" value="ECO:0007669"/>
    <property type="project" value="TreeGrafter"/>
</dbReference>
<dbReference type="GO" id="GO:0005634">
    <property type="term" value="C:nucleus"/>
    <property type="evidence" value="ECO:0007669"/>
    <property type="project" value="UniProtKB-SubCell"/>
</dbReference>
<evidence type="ECO:0000256" key="11">
    <source>
        <dbReference type="ARBA" id="ARBA00023315"/>
    </source>
</evidence>
<keyword evidence="6" id="KW-0805">Transcription regulation</keyword>
<feature type="domain" description="N-acetyltransferase" evidence="15">
    <location>
        <begin position="27"/>
        <end position="182"/>
    </location>
</feature>
<dbReference type="AlphaFoldDB" id="A0A4P9ZP20"/>
<evidence type="ECO:0000256" key="10">
    <source>
        <dbReference type="ARBA" id="ARBA00023242"/>
    </source>
</evidence>
<evidence type="ECO:0000256" key="13">
    <source>
        <dbReference type="SAM" id="MobiDB-lite"/>
    </source>
</evidence>
<dbReference type="InterPro" id="IPR000182">
    <property type="entry name" value="GNAT_dom"/>
</dbReference>
<keyword evidence="17" id="KW-1185">Reference proteome</keyword>
<dbReference type="SUPFAM" id="SSF55729">
    <property type="entry name" value="Acyl-CoA N-acyltransferases (Nat)"/>
    <property type="match status" value="1"/>
</dbReference>
<dbReference type="CDD" id="cd05509">
    <property type="entry name" value="Bromo_gcn5_like"/>
    <property type="match status" value="1"/>
</dbReference>
<evidence type="ECO:0000313" key="17">
    <source>
        <dbReference type="Proteomes" id="UP000268162"/>
    </source>
</evidence>
<keyword evidence="8" id="KW-0010">Activator</keyword>
<feature type="region of interest" description="Disordered" evidence="13">
    <location>
        <begin position="225"/>
        <end position="250"/>
    </location>
</feature>
<dbReference type="PROSITE" id="PS51186">
    <property type="entry name" value="GNAT"/>
    <property type="match status" value="1"/>
</dbReference>
<dbReference type="InterPro" id="IPR016181">
    <property type="entry name" value="Acyl_CoA_acyltransferase"/>
</dbReference>
<dbReference type="PROSITE" id="PS50014">
    <property type="entry name" value="BROMODOMAIN_2"/>
    <property type="match status" value="1"/>
</dbReference>
<dbReference type="GO" id="GO:0045944">
    <property type="term" value="P:positive regulation of transcription by RNA polymerase II"/>
    <property type="evidence" value="ECO:0007669"/>
    <property type="project" value="TreeGrafter"/>
</dbReference>
<dbReference type="EMBL" id="ML003020">
    <property type="protein sequence ID" value="RKP34928.1"/>
    <property type="molecule type" value="Genomic_DNA"/>
</dbReference>
<evidence type="ECO:0000256" key="4">
    <source>
        <dbReference type="ARBA" id="ARBA00022679"/>
    </source>
</evidence>
<evidence type="ECO:0000259" key="14">
    <source>
        <dbReference type="PROSITE" id="PS50014"/>
    </source>
</evidence>
<dbReference type="PANTHER" id="PTHR45750">
    <property type="entry name" value="GH11602P"/>
    <property type="match status" value="1"/>
</dbReference>
<comment type="similarity">
    <text evidence="2">Belongs to the acetyltransferase family. GCN5 subfamily.</text>
</comment>
<feature type="compositionally biased region" description="Low complexity" evidence="13">
    <location>
        <begin position="238"/>
        <end position="247"/>
    </location>
</feature>
<dbReference type="SMART" id="SM00297">
    <property type="entry name" value="BROMO"/>
    <property type="match status" value="1"/>
</dbReference>
<evidence type="ECO:0000256" key="7">
    <source>
        <dbReference type="ARBA" id="ARBA00023117"/>
    </source>
</evidence>
<feature type="domain" description="Bromo" evidence="14">
    <location>
        <begin position="300"/>
        <end position="370"/>
    </location>
</feature>
<evidence type="ECO:0000256" key="3">
    <source>
        <dbReference type="ARBA" id="ARBA00013184"/>
    </source>
</evidence>
<name>A0A4P9ZP20_9FUNG</name>
<keyword evidence="7 12" id="KW-0103">Bromodomain</keyword>
<keyword evidence="9" id="KW-0804">Transcription</keyword>
<dbReference type="CDD" id="cd04301">
    <property type="entry name" value="NAT_SF"/>
    <property type="match status" value="1"/>
</dbReference>
<evidence type="ECO:0000256" key="1">
    <source>
        <dbReference type="ARBA" id="ARBA00004123"/>
    </source>
</evidence>
<gene>
    <name evidence="16" type="ORF">BJ085DRAFT_22556</name>
</gene>
<comment type="subcellular location">
    <subcellularLocation>
        <location evidence="1">Nucleus</location>
    </subcellularLocation>
</comment>
<dbReference type="InterPro" id="IPR036427">
    <property type="entry name" value="Bromodomain-like_sf"/>
</dbReference>
<keyword evidence="10" id="KW-0539">Nucleus</keyword>
<dbReference type="GO" id="GO:0010484">
    <property type="term" value="F:histone H3 acetyltransferase activity"/>
    <property type="evidence" value="ECO:0007669"/>
    <property type="project" value="TreeGrafter"/>
</dbReference>
<evidence type="ECO:0000256" key="6">
    <source>
        <dbReference type="ARBA" id="ARBA00023015"/>
    </source>
</evidence>
<dbReference type="Pfam" id="PF00439">
    <property type="entry name" value="Bromodomain"/>
    <property type="match status" value="1"/>
</dbReference>
<evidence type="ECO:0000259" key="15">
    <source>
        <dbReference type="PROSITE" id="PS51186"/>
    </source>
</evidence>
<dbReference type="EC" id="2.3.1.48" evidence="3"/>
<dbReference type="SUPFAM" id="SSF47370">
    <property type="entry name" value="Bromodomain"/>
    <property type="match status" value="1"/>
</dbReference>
<dbReference type="InterPro" id="IPR037800">
    <property type="entry name" value="GCN5"/>
</dbReference>
<dbReference type="Proteomes" id="UP000268162">
    <property type="component" value="Unassembled WGS sequence"/>
</dbReference>
<evidence type="ECO:0000256" key="5">
    <source>
        <dbReference type="ARBA" id="ARBA00022853"/>
    </source>
</evidence>
<dbReference type="PROSITE" id="PS00633">
    <property type="entry name" value="BROMODOMAIN_1"/>
    <property type="match status" value="1"/>
</dbReference>
<dbReference type="FunFam" id="3.40.630.30:FF:000004">
    <property type="entry name" value="Histone acetyltransferase KAT2A"/>
    <property type="match status" value="1"/>
</dbReference>
<keyword evidence="11" id="KW-0012">Acyltransferase</keyword>
<evidence type="ECO:0000256" key="12">
    <source>
        <dbReference type="PROSITE-ProRule" id="PRU00035"/>
    </source>
</evidence>
<protein>
    <recommendedName>
        <fullName evidence="3">histone acetyltransferase</fullName>
        <ecNumber evidence="3">2.3.1.48</ecNumber>
    </recommendedName>
</protein>
<reference evidence="17" key="1">
    <citation type="journal article" date="2018" name="Nat. Microbiol.">
        <title>Leveraging single-cell genomics to expand the fungal tree of life.</title>
        <authorList>
            <person name="Ahrendt S.R."/>
            <person name="Quandt C.A."/>
            <person name="Ciobanu D."/>
            <person name="Clum A."/>
            <person name="Salamov A."/>
            <person name="Andreopoulos B."/>
            <person name="Cheng J.F."/>
            <person name="Woyke T."/>
            <person name="Pelin A."/>
            <person name="Henrissat B."/>
            <person name="Reynolds N.K."/>
            <person name="Benny G.L."/>
            <person name="Smith M.E."/>
            <person name="James T.Y."/>
            <person name="Grigoriev I.V."/>
        </authorList>
    </citation>
    <scope>NUCLEOTIDE SEQUENCE [LARGE SCALE GENOMIC DNA]</scope>
    <source>
        <strain evidence="17">RSA 468</strain>
    </source>
</reference>
<keyword evidence="4" id="KW-0808">Transferase</keyword>
<dbReference type="Gene3D" id="3.40.630.30">
    <property type="match status" value="1"/>
</dbReference>
<dbReference type="InterPro" id="IPR001487">
    <property type="entry name" value="Bromodomain"/>
</dbReference>
<evidence type="ECO:0000256" key="2">
    <source>
        <dbReference type="ARBA" id="ARBA00008607"/>
    </source>
</evidence>
<dbReference type="Pfam" id="PF00583">
    <property type="entry name" value="Acetyltransf_1"/>
    <property type="match status" value="1"/>
</dbReference>
<keyword evidence="5" id="KW-0156">Chromatin regulator</keyword>
<evidence type="ECO:0000256" key="8">
    <source>
        <dbReference type="ARBA" id="ARBA00023159"/>
    </source>
</evidence>
<organism evidence="16 17">
    <name type="scientific">Dimargaris cristalligena</name>
    <dbReference type="NCBI Taxonomy" id="215637"/>
    <lineage>
        <taxon>Eukaryota</taxon>
        <taxon>Fungi</taxon>
        <taxon>Fungi incertae sedis</taxon>
        <taxon>Zoopagomycota</taxon>
        <taxon>Kickxellomycotina</taxon>
        <taxon>Dimargaritomycetes</taxon>
        <taxon>Dimargaritales</taxon>
        <taxon>Dimargaritaceae</taxon>
        <taxon>Dimargaris</taxon>
    </lineage>
</organism>